<gene>
    <name evidence="2" type="ORF">FOC49_00035</name>
</gene>
<evidence type="ECO:0000313" key="3">
    <source>
        <dbReference type="Proteomes" id="UP000425411"/>
    </source>
</evidence>
<keyword evidence="1" id="KW-0812">Transmembrane</keyword>
<keyword evidence="3" id="KW-1185">Reference proteome</keyword>
<keyword evidence="1" id="KW-0472">Membrane</keyword>
<sequence length="134" mass="15760">MYSNLFLILSPVKLPEANLKAISKGSYNIEELEENFEYVKKEYRGYVKSFKKTIIIYVVSIAIMLGLTVYSNPKLDIGVFLFLVLIFLIVFLLMFPIIYVQKVNKIRKTFLIAVKNGYPQLYDTYQKELYQYID</sequence>
<dbReference type="EMBL" id="CP046314">
    <property type="protein sequence ID" value="QGS08378.1"/>
    <property type="molecule type" value="Genomic_DNA"/>
</dbReference>
<proteinExistence type="predicted"/>
<dbReference type="AlphaFoldDB" id="A0AAP9HB97"/>
<feature type="transmembrane region" description="Helical" evidence="1">
    <location>
        <begin position="77"/>
        <end position="100"/>
    </location>
</feature>
<dbReference type="RefSeq" id="WP_004632783.1">
    <property type="nucleotide sequence ID" value="NZ_CAXSSU010000003.1"/>
</dbReference>
<keyword evidence="1" id="KW-1133">Transmembrane helix</keyword>
<reference evidence="2 3" key="1">
    <citation type="submission" date="2019-11" db="EMBL/GenBank/DDBJ databases">
        <title>FDA dAtabase for Regulatory Grade micrObial Sequences (FDA-ARGOS): Supporting development and validation of Infectious Disease Dx tests.</title>
        <authorList>
            <person name="Turner S."/>
            <person name="Byrd R."/>
            <person name="Tallon L."/>
            <person name="Sadzewicz L."/>
            <person name="Vavikolanu K."/>
            <person name="Mehta A."/>
            <person name="Aluvathingal J."/>
            <person name="Nadendla S."/>
            <person name="Myers T."/>
            <person name="Yan Y."/>
            <person name="Sichtig H."/>
        </authorList>
    </citation>
    <scope>NUCLEOTIDE SEQUENCE [LARGE SCALE GENOMIC DNA]</scope>
    <source>
        <strain evidence="2 3">FDAARGOS_741</strain>
    </source>
</reference>
<protein>
    <submittedName>
        <fullName evidence="2">Uncharacterized protein</fullName>
    </submittedName>
</protein>
<evidence type="ECO:0000256" key="1">
    <source>
        <dbReference type="SAM" id="Phobius"/>
    </source>
</evidence>
<organism evidence="2 3">
    <name type="scientific">Gemella morbillorum</name>
    <dbReference type="NCBI Taxonomy" id="29391"/>
    <lineage>
        <taxon>Bacteria</taxon>
        <taxon>Bacillati</taxon>
        <taxon>Bacillota</taxon>
        <taxon>Bacilli</taxon>
        <taxon>Bacillales</taxon>
        <taxon>Gemellaceae</taxon>
        <taxon>Gemella</taxon>
    </lineage>
</organism>
<accession>A0AAP9HB97</accession>
<name>A0AAP9HB97_9BACL</name>
<feature type="transmembrane region" description="Helical" evidence="1">
    <location>
        <begin position="54"/>
        <end position="71"/>
    </location>
</feature>
<evidence type="ECO:0000313" key="2">
    <source>
        <dbReference type="EMBL" id="QGS08378.1"/>
    </source>
</evidence>
<dbReference type="Proteomes" id="UP000425411">
    <property type="component" value="Chromosome"/>
</dbReference>